<dbReference type="InterPro" id="IPR050887">
    <property type="entry name" value="Beta-mannosidase_GH2"/>
</dbReference>
<dbReference type="InterPro" id="IPR006102">
    <property type="entry name" value="Ig-like_GH2"/>
</dbReference>
<evidence type="ECO:0000256" key="6">
    <source>
        <dbReference type="ARBA" id="ARBA00022525"/>
    </source>
</evidence>
<name>A0AA45C6D6_9BACT</name>
<sequence>MLKKILLNSNWDLKDEFSKINLKTDIPSSTYEILEKNNIIQNPYYGLNEKEVQWVHKKNWIFNKTFELTKEDLNNSKIELILEGIDTFSEIYLNNKLLGKTDNMFLEYKFDIKPYAQNKNDLRIIIKDSYKISKEIKGLSIKSHKFAEEGVEKIRKAAYSFGWDWGPVIIDSGIWKNIYINTYEEKIPDFYLDITLNENYEKANIKIEFEKIFENENLNYEIKIKSPDQKTISKTTKDKKLEFIISNPKLWWTKELGKPNLYEMEIKLKNENMTLDLKKFNFGIRELKLIREKDEWGESFYFKLNGINIFAKGANWIPVDNLINRGEKLNLYENLINDSIKANFNMIRVWGGGIYEIDKFYDLCDQNGLLVWQDFMFACKPQTDYEGFYENIDKEFEYNIKRLRNHPCLALWVGNNEIEEGWELWGWKYFFNRKYMKVYKEIFEKILPQKINQLDPNRQYWPSSPSSGGNFKDPNSPNKGDSHYWDVWHSGKDFKSYRNFDSRFMSEFGFESFPNLKTIKQFSEEKDFDFYSKVMENHQKNDAGNKKIFDYMKKRFKIPNKFQDKVIISQLTQAEAMQYGVEHWRRNRNDNHCMGSLYWQLNDCWPVASWSSIDYYGRWKALHYFAKRFYNPILISIKDDENQFEIWYTNDLPKIIKGSLILKISNENGEIIKSENMSIELKKLYSEKIKSYKLTQKNVIIEYEFKNDDYNYENSFIIGEPKDFNLCNPELEYELEKIETNKFLIHIKIKKPALYIQIDTKNIDFISSDNFFNMLKSKKTLEIITKKDIELNTLKKDIKIKSLYEIYDKNPSI</sequence>
<dbReference type="GO" id="GO:0004567">
    <property type="term" value="F:beta-mannosidase activity"/>
    <property type="evidence" value="ECO:0007669"/>
    <property type="project" value="UniProtKB-EC"/>
</dbReference>
<feature type="domain" description="Glycoside hydrolase family 2 immunoglobulin-like beta-sandwich" evidence="13">
    <location>
        <begin position="187"/>
        <end position="285"/>
    </location>
</feature>
<keyword evidence="7" id="KW-0378">Hydrolase</keyword>
<dbReference type="GO" id="GO:0005975">
    <property type="term" value="P:carbohydrate metabolic process"/>
    <property type="evidence" value="ECO:0007669"/>
    <property type="project" value="InterPro"/>
</dbReference>
<comment type="subcellular location">
    <subcellularLocation>
        <location evidence="2">Secreted</location>
    </subcellularLocation>
</comment>
<evidence type="ECO:0000313" key="17">
    <source>
        <dbReference type="EMBL" id="PWJ92037.1"/>
    </source>
</evidence>
<dbReference type="InterPro" id="IPR023232">
    <property type="entry name" value="Glyco_hydro_2_AS"/>
</dbReference>
<dbReference type="PANTHER" id="PTHR43730:SF1">
    <property type="entry name" value="BETA-MANNOSIDASE"/>
    <property type="match status" value="1"/>
</dbReference>
<evidence type="ECO:0000256" key="11">
    <source>
        <dbReference type="ARBA" id="ARBA00041069"/>
    </source>
</evidence>
<keyword evidence="6" id="KW-0964">Secreted</keyword>
<dbReference type="Gene3D" id="2.60.120.260">
    <property type="entry name" value="Galactose-binding domain-like"/>
    <property type="match status" value="1"/>
</dbReference>
<feature type="domain" description="Beta-mannosidase Ig-fold" evidence="14">
    <location>
        <begin position="727"/>
        <end position="805"/>
    </location>
</feature>
<reference evidence="17 18" key="1">
    <citation type="submission" date="2018-05" db="EMBL/GenBank/DDBJ databases">
        <title>Genomic Encyclopedia of Type Strains, Phase IV (KMG-IV): sequencing the most valuable type-strain genomes for metagenomic binning, comparative biology and taxonomic classification.</title>
        <authorList>
            <person name="Goeker M."/>
        </authorList>
    </citation>
    <scope>NUCLEOTIDE SEQUENCE [LARGE SCALE GENOMIC DNA]</scope>
    <source>
        <strain evidence="17 18">DSM 24906</strain>
    </source>
</reference>
<dbReference type="Pfam" id="PF17786">
    <property type="entry name" value="Mannosidase_ig"/>
    <property type="match status" value="1"/>
</dbReference>
<accession>A0AA45C6D6</accession>
<evidence type="ECO:0000256" key="4">
    <source>
        <dbReference type="ARBA" id="ARBA00011738"/>
    </source>
</evidence>
<dbReference type="InterPro" id="IPR008979">
    <property type="entry name" value="Galactose-bd-like_sf"/>
</dbReference>
<dbReference type="SUPFAM" id="SSF49303">
    <property type="entry name" value="beta-Galactosidase/glucuronidase domain"/>
    <property type="match status" value="2"/>
</dbReference>
<dbReference type="InterPro" id="IPR041625">
    <property type="entry name" value="Beta-mannosidase_Ig"/>
</dbReference>
<comment type="similarity">
    <text evidence="10">Belongs to the glycosyl hydrolase 2 family. Beta-mannosidase B subfamily.</text>
</comment>
<keyword evidence="9" id="KW-0326">Glycosidase</keyword>
<dbReference type="InterPro" id="IPR013783">
    <property type="entry name" value="Ig-like_fold"/>
</dbReference>
<proteinExistence type="inferred from homology"/>
<dbReference type="InterPro" id="IPR036156">
    <property type="entry name" value="Beta-gal/glucu_dom_sf"/>
</dbReference>
<organism evidence="17 18">
    <name type="scientific">Oceanotoga teriensis</name>
    <dbReference type="NCBI Taxonomy" id="515440"/>
    <lineage>
        <taxon>Bacteria</taxon>
        <taxon>Thermotogati</taxon>
        <taxon>Thermotogota</taxon>
        <taxon>Thermotogae</taxon>
        <taxon>Petrotogales</taxon>
        <taxon>Petrotogaceae</taxon>
        <taxon>Oceanotoga</taxon>
    </lineage>
</organism>
<protein>
    <recommendedName>
        <fullName evidence="11">Beta-mannosidase B</fullName>
        <ecNumber evidence="5">3.2.1.25</ecNumber>
    </recommendedName>
    <alternativeName>
        <fullName evidence="12">Mannanase B</fullName>
    </alternativeName>
</protein>
<evidence type="ECO:0000256" key="3">
    <source>
        <dbReference type="ARBA" id="ARBA00004740"/>
    </source>
</evidence>
<dbReference type="Pfam" id="PF22666">
    <property type="entry name" value="Glyco_hydro_2_N2"/>
    <property type="match status" value="1"/>
</dbReference>
<comment type="caution">
    <text evidence="17">The sequence shown here is derived from an EMBL/GenBank/DDBJ whole genome shotgun (WGS) entry which is preliminary data.</text>
</comment>
<dbReference type="InterPro" id="IPR017853">
    <property type="entry name" value="GH"/>
</dbReference>
<dbReference type="GO" id="GO:0006516">
    <property type="term" value="P:glycoprotein catabolic process"/>
    <property type="evidence" value="ECO:0007669"/>
    <property type="project" value="TreeGrafter"/>
</dbReference>
<evidence type="ECO:0000256" key="1">
    <source>
        <dbReference type="ARBA" id="ARBA00000829"/>
    </source>
</evidence>
<dbReference type="Proteomes" id="UP000245921">
    <property type="component" value="Unassembled WGS sequence"/>
</dbReference>
<evidence type="ECO:0000259" key="15">
    <source>
        <dbReference type="Pfam" id="PF17786"/>
    </source>
</evidence>
<dbReference type="Gene3D" id="3.20.20.80">
    <property type="entry name" value="Glycosidases"/>
    <property type="match status" value="1"/>
</dbReference>
<evidence type="ECO:0000259" key="16">
    <source>
        <dbReference type="Pfam" id="PF22666"/>
    </source>
</evidence>
<dbReference type="SUPFAM" id="SSF49785">
    <property type="entry name" value="Galactose-binding domain-like"/>
    <property type="match status" value="1"/>
</dbReference>
<dbReference type="PROSITE" id="PS00608">
    <property type="entry name" value="GLYCOSYL_HYDROL_F2_2"/>
    <property type="match status" value="1"/>
</dbReference>
<feature type="domain" description="Mannosidase Ig/CBM-like" evidence="15">
    <location>
        <begin position="643"/>
        <end position="722"/>
    </location>
</feature>
<evidence type="ECO:0000313" key="18">
    <source>
        <dbReference type="Proteomes" id="UP000245921"/>
    </source>
</evidence>
<dbReference type="Pfam" id="PF00703">
    <property type="entry name" value="Glyco_hydro_2"/>
    <property type="match status" value="1"/>
</dbReference>
<dbReference type="AlphaFoldDB" id="A0AA45C6D6"/>
<gene>
    <name evidence="17" type="ORF">C7380_11030</name>
</gene>
<dbReference type="EMBL" id="QGGI01000010">
    <property type="protein sequence ID" value="PWJ92037.1"/>
    <property type="molecule type" value="Genomic_DNA"/>
</dbReference>
<evidence type="ECO:0000256" key="10">
    <source>
        <dbReference type="ARBA" id="ARBA00038429"/>
    </source>
</evidence>
<evidence type="ECO:0000259" key="14">
    <source>
        <dbReference type="Pfam" id="PF17753"/>
    </source>
</evidence>
<comment type="pathway">
    <text evidence="3">Glycan metabolism; N-glycan degradation.</text>
</comment>
<dbReference type="InterPro" id="IPR041447">
    <property type="entry name" value="Mannosidase_ig"/>
</dbReference>
<dbReference type="FunFam" id="3.20.20.80:FF:000050">
    <property type="entry name" value="Beta-mannosidase B"/>
    <property type="match status" value="1"/>
</dbReference>
<evidence type="ECO:0000256" key="7">
    <source>
        <dbReference type="ARBA" id="ARBA00022801"/>
    </source>
</evidence>
<evidence type="ECO:0000256" key="8">
    <source>
        <dbReference type="ARBA" id="ARBA00023180"/>
    </source>
</evidence>
<keyword evidence="18" id="KW-1185">Reference proteome</keyword>
<comment type="catalytic activity">
    <reaction evidence="1">
        <text>Hydrolysis of terminal, non-reducing beta-D-mannose residues in beta-D-mannosides.</text>
        <dbReference type="EC" id="3.2.1.25"/>
    </reaction>
</comment>
<dbReference type="GO" id="GO:0005576">
    <property type="term" value="C:extracellular region"/>
    <property type="evidence" value="ECO:0007669"/>
    <property type="project" value="UniProtKB-SubCell"/>
</dbReference>
<evidence type="ECO:0000256" key="12">
    <source>
        <dbReference type="ARBA" id="ARBA00041614"/>
    </source>
</evidence>
<dbReference type="Pfam" id="PF17753">
    <property type="entry name" value="Ig_mannosidase"/>
    <property type="match status" value="1"/>
</dbReference>
<evidence type="ECO:0000256" key="5">
    <source>
        <dbReference type="ARBA" id="ARBA00012754"/>
    </source>
</evidence>
<dbReference type="SUPFAM" id="SSF51445">
    <property type="entry name" value="(Trans)glycosidases"/>
    <property type="match status" value="1"/>
</dbReference>
<evidence type="ECO:0000256" key="9">
    <source>
        <dbReference type="ARBA" id="ARBA00023295"/>
    </source>
</evidence>
<feature type="domain" description="Beta-mannosidase-like galactose-binding" evidence="16">
    <location>
        <begin position="11"/>
        <end position="176"/>
    </location>
</feature>
<dbReference type="RefSeq" id="WP_109604959.1">
    <property type="nucleotide sequence ID" value="NZ_QGGI01000010.1"/>
</dbReference>
<evidence type="ECO:0000259" key="13">
    <source>
        <dbReference type="Pfam" id="PF00703"/>
    </source>
</evidence>
<dbReference type="PANTHER" id="PTHR43730">
    <property type="entry name" value="BETA-MANNOSIDASE"/>
    <property type="match status" value="1"/>
</dbReference>
<dbReference type="Gene3D" id="2.60.40.10">
    <property type="entry name" value="Immunoglobulins"/>
    <property type="match status" value="3"/>
</dbReference>
<comment type="subunit">
    <text evidence="4">Homodimer.</text>
</comment>
<dbReference type="EC" id="3.2.1.25" evidence="5"/>
<dbReference type="InterPro" id="IPR054593">
    <property type="entry name" value="Beta-mannosidase-like_N2"/>
</dbReference>
<evidence type="ECO:0000256" key="2">
    <source>
        <dbReference type="ARBA" id="ARBA00004613"/>
    </source>
</evidence>
<keyword evidence="8" id="KW-0325">Glycoprotein</keyword>